<dbReference type="AlphaFoldDB" id="A0A8S3S485"/>
<keyword evidence="2" id="KW-1185">Reference proteome</keyword>
<dbReference type="Proteomes" id="UP000683360">
    <property type="component" value="Unassembled WGS sequence"/>
</dbReference>
<dbReference type="EMBL" id="CAJPWZ010001438">
    <property type="protein sequence ID" value="CAG2215267.1"/>
    <property type="molecule type" value="Genomic_DNA"/>
</dbReference>
<sequence length="250" mass="27752">MTGLDARSIPDHSLLYCELNISASLPSCHTSGKRSPEFIKFDVKNIPSNFCHGDDIHLRLLDTINGLETNEVSQCNIDQVYTDFCAIVSEEMNQKLHSKRKSDYADLLNQTGNQVTTDRNIPVDQSPAVLTESDFLLTEEISFEEVFNVCKAKRCASGVDNIPADVLCNQNCIIFLHRLFNCVLKLGAVSAMTRALAIDEAMYNVRVNAVSPGPTRTPSLVEVVNQSSDPKARMQELENHSVCVVFLTEI</sequence>
<dbReference type="PRINTS" id="PR00081">
    <property type="entry name" value="GDHRDH"/>
</dbReference>
<proteinExistence type="predicted"/>
<organism evidence="1 2">
    <name type="scientific">Mytilus edulis</name>
    <name type="common">Blue mussel</name>
    <dbReference type="NCBI Taxonomy" id="6550"/>
    <lineage>
        <taxon>Eukaryota</taxon>
        <taxon>Metazoa</taxon>
        <taxon>Spiralia</taxon>
        <taxon>Lophotrochozoa</taxon>
        <taxon>Mollusca</taxon>
        <taxon>Bivalvia</taxon>
        <taxon>Autobranchia</taxon>
        <taxon>Pteriomorphia</taxon>
        <taxon>Mytilida</taxon>
        <taxon>Mytiloidea</taxon>
        <taxon>Mytilidae</taxon>
        <taxon>Mytilinae</taxon>
        <taxon>Mytilus</taxon>
    </lineage>
</organism>
<evidence type="ECO:0000313" key="2">
    <source>
        <dbReference type="Proteomes" id="UP000683360"/>
    </source>
</evidence>
<dbReference type="OrthoDB" id="47007at2759"/>
<dbReference type="SUPFAM" id="SSF51735">
    <property type="entry name" value="NAD(P)-binding Rossmann-fold domains"/>
    <property type="match status" value="1"/>
</dbReference>
<dbReference type="Pfam" id="PF13561">
    <property type="entry name" value="adh_short_C2"/>
    <property type="match status" value="1"/>
</dbReference>
<dbReference type="Gene3D" id="3.40.50.720">
    <property type="entry name" value="NAD(P)-binding Rossmann-like Domain"/>
    <property type="match status" value="1"/>
</dbReference>
<comment type="caution">
    <text evidence="1">The sequence shown here is derived from an EMBL/GenBank/DDBJ whole genome shotgun (WGS) entry which is preliminary data.</text>
</comment>
<dbReference type="InterPro" id="IPR036291">
    <property type="entry name" value="NAD(P)-bd_dom_sf"/>
</dbReference>
<protein>
    <submittedName>
        <fullName evidence="1">Uncharacterized protein</fullName>
    </submittedName>
</protein>
<dbReference type="InterPro" id="IPR002347">
    <property type="entry name" value="SDR_fam"/>
</dbReference>
<name>A0A8S3S485_MYTED</name>
<reference evidence="1" key="1">
    <citation type="submission" date="2021-03" db="EMBL/GenBank/DDBJ databases">
        <authorList>
            <person name="Bekaert M."/>
        </authorList>
    </citation>
    <scope>NUCLEOTIDE SEQUENCE</scope>
</reference>
<gene>
    <name evidence="1" type="ORF">MEDL_29031</name>
</gene>
<accession>A0A8S3S485</accession>
<evidence type="ECO:0000313" key="1">
    <source>
        <dbReference type="EMBL" id="CAG2215267.1"/>
    </source>
</evidence>